<dbReference type="Gene3D" id="3.30.1330.60">
    <property type="entry name" value="OmpA-like domain"/>
    <property type="match status" value="1"/>
</dbReference>
<accession>A0A438AED2</accession>
<dbReference type="EMBL" id="RQXX01000006">
    <property type="protein sequence ID" value="RVV97054.1"/>
    <property type="molecule type" value="Genomic_DNA"/>
</dbReference>
<feature type="signal peptide" evidence="6">
    <location>
        <begin position="1"/>
        <end position="26"/>
    </location>
</feature>
<keyword evidence="9" id="KW-1185">Reference proteome</keyword>
<evidence type="ECO:0000256" key="3">
    <source>
        <dbReference type="ARBA" id="ARBA00023237"/>
    </source>
</evidence>
<gene>
    <name evidence="8" type="ORF">EKE94_15440</name>
</gene>
<evidence type="ECO:0000256" key="2">
    <source>
        <dbReference type="ARBA" id="ARBA00023136"/>
    </source>
</evidence>
<dbReference type="InterPro" id="IPR006665">
    <property type="entry name" value="OmpA-like"/>
</dbReference>
<evidence type="ECO:0000256" key="4">
    <source>
        <dbReference type="PROSITE-ProRule" id="PRU00473"/>
    </source>
</evidence>
<keyword evidence="3" id="KW-0998">Cell outer membrane</keyword>
<dbReference type="OrthoDB" id="7170686at2"/>
<comment type="subcellular location">
    <subcellularLocation>
        <location evidence="1">Cell outer membrane</location>
    </subcellularLocation>
</comment>
<evidence type="ECO:0000259" key="7">
    <source>
        <dbReference type="PROSITE" id="PS51123"/>
    </source>
</evidence>
<keyword evidence="2 4" id="KW-0472">Membrane</keyword>
<protein>
    <submittedName>
        <fullName evidence="8">OmpA family protein</fullName>
    </submittedName>
</protein>
<name>A0A438AED2_9RHOB</name>
<dbReference type="RefSeq" id="WP_127907530.1">
    <property type="nucleotide sequence ID" value="NZ_RQXX01000006.1"/>
</dbReference>
<feature type="chain" id="PRO_5019077868" evidence="6">
    <location>
        <begin position="27"/>
        <end position="201"/>
    </location>
</feature>
<proteinExistence type="predicted"/>
<dbReference type="InterPro" id="IPR036737">
    <property type="entry name" value="OmpA-like_sf"/>
</dbReference>
<comment type="caution">
    <text evidence="8">The sequence shown here is derived from an EMBL/GenBank/DDBJ whole genome shotgun (WGS) entry which is preliminary data.</text>
</comment>
<evidence type="ECO:0000313" key="8">
    <source>
        <dbReference type="EMBL" id="RVV97054.1"/>
    </source>
</evidence>
<dbReference type="PANTHER" id="PTHR30329:SF21">
    <property type="entry name" value="LIPOPROTEIN YIAD-RELATED"/>
    <property type="match status" value="1"/>
</dbReference>
<dbReference type="AlphaFoldDB" id="A0A438AED2"/>
<keyword evidence="6" id="KW-0732">Signal</keyword>
<dbReference type="Pfam" id="PF00691">
    <property type="entry name" value="OmpA"/>
    <property type="match status" value="1"/>
</dbReference>
<organism evidence="8 9">
    <name type="scientific">Mesobaculum littorinae</name>
    <dbReference type="NCBI Taxonomy" id="2486419"/>
    <lineage>
        <taxon>Bacteria</taxon>
        <taxon>Pseudomonadati</taxon>
        <taxon>Pseudomonadota</taxon>
        <taxon>Alphaproteobacteria</taxon>
        <taxon>Rhodobacterales</taxon>
        <taxon>Roseobacteraceae</taxon>
        <taxon>Mesobaculum</taxon>
    </lineage>
</organism>
<dbReference type="SUPFAM" id="SSF103088">
    <property type="entry name" value="OmpA-like"/>
    <property type="match status" value="1"/>
</dbReference>
<reference evidence="8 9" key="1">
    <citation type="submission" date="2018-11" db="EMBL/GenBank/DDBJ databases">
        <title>Mesobaculum littorinae gen. nov., sp. nov., isolated from Littorina scabra that represents a novel genus of the order Rhodobacteraceae.</title>
        <authorList>
            <person name="Li F."/>
        </authorList>
    </citation>
    <scope>NUCLEOTIDE SEQUENCE [LARGE SCALE GENOMIC DNA]</scope>
    <source>
        <strain evidence="8 9">M0103</strain>
    </source>
</reference>
<dbReference type="PROSITE" id="PS51123">
    <property type="entry name" value="OMPA_2"/>
    <property type="match status" value="1"/>
</dbReference>
<dbReference type="InterPro" id="IPR050330">
    <property type="entry name" value="Bact_OuterMem_StrucFunc"/>
</dbReference>
<dbReference type="PRINTS" id="PR01021">
    <property type="entry name" value="OMPADOMAIN"/>
</dbReference>
<evidence type="ECO:0000256" key="1">
    <source>
        <dbReference type="ARBA" id="ARBA00004442"/>
    </source>
</evidence>
<feature type="region of interest" description="Disordered" evidence="5">
    <location>
        <begin position="177"/>
        <end position="201"/>
    </location>
</feature>
<evidence type="ECO:0000256" key="5">
    <source>
        <dbReference type="SAM" id="MobiDB-lite"/>
    </source>
</evidence>
<dbReference type="GO" id="GO:0009279">
    <property type="term" value="C:cell outer membrane"/>
    <property type="evidence" value="ECO:0007669"/>
    <property type="project" value="UniProtKB-SubCell"/>
</dbReference>
<feature type="compositionally biased region" description="Gly residues" evidence="5">
    <location>
        <begin position="191"/>
        <end position="201"/>
    </location>
</feature>
<sequence>MKFPSLTSAALAGFVAMTGTASVAQAQDSCLIVLPFDFNSAAVSPTNQQILEVIRQNYANSTVNLAGHSDAVGSASYNLALSERRVDTVRDYITQGTGISVVETEAFGESDLEVAVPGASQANRRVEVFFQNCDPNDFAATGATGPAGSAGFGRLNNAATLGALAGAAVIVGVLAGDDDDESTTTTTTTTTGGGGADDALD</sequence>
<dbReference type="Proteomes" id="UP000285908">
    <property type="component" value="Unassembled WGS sequence"/>
</dbReference>
<dbReference type="CDD" id="cd07185">
    <property type="entry name" value="OmpA_C-like"/>
    <property type="match status" value="1"/>
</dbReference>
<dbReference type="InterPro" id="IPR006664">
    <property type="entry name" value="OMP_bac"/>
</dbReference>
<feature type="domain" description="OmpA-like" evidence="7">
    <location>
        <begin position="23"/>
        <end position="134"/>
    </location>
</feature>
<evidence type="ECO:0000256" key="6">
    <source>
        <dbReference type="SAM" id="SignalP"/>
    </source>
</evidence>
<dbReference type="PANTHER" id="PTHR30329">
    <property type="entry name" value="STATOR ELEMENT OF FLAGELLAR MOTOR COMPLEX"/>
    <property type="match status" value="1"/>
</dbReference>
<evidence type="ECO:0000313" key="9">
    <source>
        <dbReference type="Proteomes" id="UP000285908"/>
    </source>
</evidence>